<organism evidence="1 2">
    <name type="scientific">Ligilactobacillus salivarius</name>
    <dbReference type="NCBI Taxonomy" id="1624"/>
    <lineage>
        <taxon>Bacteria</taxon>
        <taxon>Bacillati</taxon>
        <taxon>Bacillota</taxon>
        <taxon>Bacilli</taxon>
        <taxon>Lactobacillales</taxon>
        <taxon>Lactobacillaceae</taxon>
        <taxon>Ligilactobacillus</taxon>
    </lineage>
</organism>
<reference evidence="1 2" key="1">
    <citation type="submission" date="2017-03" db="EMBL/GenBank/DDBJ databases">
        <title>Phylogenomics and comparative genomics of Lactobacillus salivarius, a mammalian gut commensal.</title>
        <authorList>
            <person name="Harris H.M."/>
        </authorList>
    </citation>
    <scope>NUCLEOTIDE SEQUENCE [LARGE SCALE GENOMIC DNA]</scope>
    <source>
        <strain evidence="1 2">LMG 14477</strain>
    </source>
</reference>
<evidence type="ECO:0000313" key="1">
    <source>
        <dbReference type="EMBL" id="OQQ82126.1"/>
    </source>
</evidence>
<comment type="caution">
    <text evidence="1">The sequence shown here is derived from an EMBL/GenBank/DDBJ whole genome shotgun (WGS) entry which is preliminary data.</text>
</comment>
<dbReference type="Proteomes" id="UP000192638">
    <property type="component" value="Unassembled WGS sequence"/>
</dbReference>
<feature type="non-terminal residue" evidence="1">
    <location>
        <position position="1"/>
    </location>
</feature>
<dbReference type="EMBL" id="NBEB01000086">
    <property type="protein sequence ID" value="OQQ82126.1"/>
    <property type="molecule type" value="Genomic_DNA"/>
</dbReference>
<accession>A0A1V9QLK0</accession>
<gene>
    <name evidence="1" type="ORF">B6U60_08945</name>
</gene>
<proteinExistence type="predicted"/>
<evidence type="ECO:0000313" key="2">
    <source>
        <dbReference type="Proteomes" id="UP000192638"/>
    </source>
</evidence>
<dbReference type="AlphaFoldDB" id="A0A1V9QLK0"/>
<sequence>TESKKWVVNKNDSTIVGFDDITNKSDSVLYITTTYEQGTTNQKIKYMYKIHYDLENYKVLSYKELSLN</sequence>
<protein>
    <submittedName>
        <fullName evidence="1">Uncharacterized protein</fullName>
    </submittedName>
</protein>
<name>A0A1V9QLK0_9LACO</name>